<dbReference type="InterPro" id="IPR051309">
    <property type="entry name" value="ABCF_ATPase"/>
</dbReference>
<dbReference type="NCBIfam" id="NF000355">
    <property type="entry name" value="ribo_prot_ABC_F"/>
    <property type="match status" value="1"/>
</dbReference>
<dbReference type="PANTHER" id="PTHR42855:SF2">
    <property type="entry name" value="DRUG RESISTANCE ABC TRANSPORTER,ATP-BINDING PROTEIN"/>
    <property type="match status" value="1"/>
</dbReference>
<evidence type="ECO:0000313" key="5">
    <source>
        <dbReference type="Proteomes" id="UP000245702"/>
    </source>
</evidence>
<dbReference type="InterPro" id="IPR017871">
    <property type="entry name" value="ABC_transporter-like_CS"/>
</dbReference>
<evidence type="ECO:0000259" key="3">
    <source>
        <dbReference type="PROSITE" id="PS50893"/>
    </source>
</evidence>
<dbReference type="InterPro" id="IPR003593">
    <property type="entry name" value="AAA+_ATPase"/>
</dbReference>
<feature type="domain" description="ABC transporter" evidence="3">
    <location>
        <begin position="4"/>
        <end position="213"/>
    </location>
</feature>
<accession>A0ABP2CB47</accession>
<feature type="domain" description="ABC transporter" evidence="3">
    <location>
        <begin position="310"/>
        <end position="492"/>
    </location>
</feature>
<keyword evidence="5" id="KW-1185">Reference proteome</keyword>
<dbReference type="InterPro" id="IPR027417">
    <property type="entry name" value="P-loop_NTPase"/>
</dbReference>
<protein>
    <submittedName>
        <fullName evidence="4">ABC transporter ATP-binding protein YjjK</fullName>
    </submittedName>
</protein>
<gene>
    <name evidence="4" type="primary">yjjK</name>
    <name evidence="4" type="ORF">SSPH_03570</name>
</gene>
<proteinExistence type="predicted"/>
<dbReference type="Proteomes" id="UP000245702">
    <property type="component" value="Unassembled WGS sequence"/>
</dbReference>
<dbReference type="NCBIfam" id="NF000167">
    <property type="entry name" value="ABCF_Lsa_all"/>
    <property type="match status" value="1"/>
</dbReference>
<dbReference type="GO" id="GO:0005524">
    <property type="term" value="F:ATP binding"/>
    <property type="evidence" value="ECO:0007669"/>
    <property type="project" value="UniProtKB-KW"/>
</dbReference>
<name>A0ABP2CB47_9FIRM</name>
<organism evidence="4 5">
    <name type="scientific">Sporomusa sphaeroides DSM 2875</name>
    <dbReference type="NCBI Taxonomy" id="1337886"/>
    <lineage>
        <taxon>Bacteria</taxon>
        <taxon>Bacillati</taxon>
        <taxon>Bacillota</taxon>
        <taxon>Negativicutes</taxon>
        <taxon>Selenomonadales</taxon>
        <taxon>Sporomusaceae</taxon>
        <taxon>Sporomusa</taxon>
    </lineage>
</organism>
<dbReference type="SUPFAM" id="SSF52540">
    <property type="entry name" value="P-loop containing nucleoside triphosphate hydrolases"/>
    <property type="match status" value="2"/>
</dbReference>
<reference evidence="4 5" key="1">
    <citation type="submission" date="2016-01" db="EMBL/GenBank/DDBJ databases">
        <authorList>
            <person name="Brown R."/>
        </authorList>
    </citation>
    <scope>NUCLEOTIDE SEQUENCE [LARGE SCALE GENOMIC DNA]</scope>
    <source>
        <strain evidence="4">Sporomusa sphaeroides DSM 2875</strain>
    </source>
</reference>
<dbReference type="Pfam" id="PF00005">
    <property type="entry name" value="ABC_tran"/>
    <property type="match status" value="2"/>
</dbReference>
<keyword evidence="2 4" id="KW-0067">ATP-binding</keyword>
<dbReference type="SMART" id="SM00382">
    <property type="entry name" value="AAA"/>
    <property type="match status" value="2"/>
</dbReference>
<dbReference type="CDD" id="cd03221">
    <property type="entry name" value="ABCF_EF-3"/>
    <property type="match status" value="2"/>
</dbReference>
<dbReference type="RefSeq" id="WP_075757643.1">
    <property type="nucleotide sequence ID" value="NZ_CP146991.1"/>
</dbReference>
<dbReference type="EMBL" id="FCOW01000025">
    <property type="protein sequence ID" value="CVK20898.1"/>
    <property type="molecule type" value="Genomic_DNA"/>
</dbReference>
<dbReference type="InterPro" id="IPR003439">
    <property type="entry name" value="ABC_transporter-like_ATP-bd"/>
</dbReference>
<dbReference type="PROSITE" id="PS00211">
    <property type="entry name" value="ABC_TRANSPORTER_1"/>
    <property type="match status" value="2"/>
</dbReference>
<evidence type="ECO:0000256" key="2">
    <source>
        <dbReference type="ARBA" id="ARBA00022840"/>
    </source>
</evidence>
<dbReference type="Gene3D" id="3.40.50.300">
    <property type="entry name" value="P-loop containing nucleotide triphosphate hydrolases"/>
    <property type="match status" value="2"/>
</dbReference>
<keyword evidence="1" id="KW-0547">Nucleotide-binding</keyword>
<sequence length="492" mass="56021">MSLINVTNLTFGYDGSYDNIFENVSFQLDTDWKLGFTGRNGRGKTTFLNLLTGKYEYRGTISAQVNFEYFPFAVTNPEEYTIDVIETVYPDYLQWQVMRELSLLQVAEEVLYRPFATLSHGEQTKVLLATLFLKENSFLLIDEPTNHLDMQARKLVSDYLRTKHGFILVSHDRAFLDNCIDHILSINKTNIEIQKGNFSSWWENKRLQDNFELAENEKLRKDITRLSAAAKRTAGWSDNVETTKFGTRNSGIKPDKGYIGHKSAKMMKRSKAIEARQQAAIEDKSRLLKNIESSERLKISQLNFHADRFVEFSNVAIFYGEKTACENVSFTIERGDRLALCGKNGSGKSSLIKLICGADLTYTGTFSKASQLKISYVSQDTAHLSGSLSDYAAANNIDESLFKAILRKLDFSRVQFEKDMSDFSGGQKKKVLIARSLCEQAHLHIWDEPLNFIDVISRMQIEALLFEYAPTILFVEHDTAFCNNIATKTVEL</sequence>
<evidence type="ECO:0000256" key="1">
    <source>
        <dbReference type="ARBA" id="ARBA00022741"/>
    </source>
</evidence>
<evidence type="ECO:0000313" key="4">
    <source>
        <dbReference type="EMBL" id="CVK20898.1"/>
    </source>
</evidence>
<dbReference type="PROSITE" id="PS50893">
    <property type="entry name" value="ABC_TRANSPORTER_2"/>
    <property type="match status" value="2"/>
</dbReference>
<dbReference type="PANTHER" id="PTHR42855">
    <property type="entry name" value="ABC TRANSPORTER ATP-BINDING SUBUNIT"/>
    <property type="match status" value="1"/>
</dbReference>
<comment type="caution">
    <text evidence="4">The sequence shown here is derived from an EMBL/GenBank/DDBJ whole genome shotgun (WGS) entry which is preliminary data.</text>
</comment>